<comment type="caution">
    <text evidence="10">The sequence shown here is derived from an EMBL/GenBank/DDBJ whole genome shotgun (WGS) entry which is preliminary data.</text>
</comment>
<feature type="compositionally biased region" description="Polar residues" evidence="8">
    <location>
        <begin position="88"/>
        <end position="164"/>
    </location>
</feature>
<evidence type="ECO:0000313" key="11">
    <source>
        <dbReference type="Proteomes" id="UP000693738"/>
    </source>
</evidence>
<dbReference type="InterPro" id="IPR051059">
    <property type="entry name" value="VerF-like"/>
</dbReference>
<dbReference type="EMBL" id="CAJSTJ010000129">
    <property type="protein sequence ID" value="CAG7559285.1"/>
    <property type="molecule type" value="Genomic_DNA"/>
</dbReference>
<evidence type="ECO:0000256" key="3">
    <source>
        <dbReference type="ARBA" id="ARBA00022737"/>
    </source>
</evidence>
<evidence type="ECO:0000256" key="7">
    <source>
        <dbReference type="PROSITE-ProRule" id="PRU00042"/>
    </source>
</evidence>
<evidence type="ECO:0000256" key="5">
    <source>
        <dbReference type="ARBA" id="ARBA00022833"/>
    </source>
</evidence>
<evidence type="ECO:0000256" key="8">
    <source>
        <dbReference type="SAM" id="MobiDB-lite"/>
    </source>
</evidence>
<evidence type="ECO:0000256" key="2">
    <source>
        <dbReference type="ARBA" id="ARBA00022723"/>
    </source>
</evidence>
<feature type="region of interest" description="Disordered" evidence="8">
    <location>
        <begin position="237"/>
        <end position="264"/>
    </location>
</feature>
<dbReference type="Pfam" id="PF00096">
    <property type="entry name" value="zf-C2H2"/>
    <property type="match status" value="2"/>
</dbReference>
<feature type="domain" description="C2H2-type" evidence="9">
    <location>
        <begin position="187"/>
        <end position="214"/>
    </location>
</feature>
<proteinExistence type="predicted"/>
<dbReference type="PANTHER" id="PTHR40626:SF30">
    <property type="entry name" value="FINGER DOMAIN PROTEIN, PUTATIVE (AFU_ORTHOLOGUE AFUA_4G13600)-RELATED"/>
    <property type="match status" value="1"/>
</dbReference>
<protein>
    <recommendedName>
        <fullName evidence="9">C2H2-type domain-containing protein</fullName>
    </recommendedName>
</protein>
<keyword evidence="4 7" id="KW-0863">Zinc-finger</keyword>
<accession>A0A8J2IQW1</accession>
<feature type="compositionally biased region" description="Basic and acidic residues" evidence="8">
    <location>
        <begin position="237"/>
        <end position="249"/>
    </location>
</feature>
<dbReference type="GO" id="GO:0005634">
    <property type="term" value="C:nucleus"/>
    <property type="evidence" value="ECO:0007669"/>
    <property type="project" value="UniProtKB-SubCell"/>
</dbReference>
<dbReference type="GO" id="GO:0000978">
    <property type="term" value="F:RNA polymerase II cis-regulatory region sequence-specific DNA binding"/>
    <property type="evidence" value="ECO:0007669"/>
    <property type="project" value="InterPro"/>
</dbReference>
<keyword evidence="3" id="KW-0677">Repeat</keyword>
<dbReference type="CDD" id="cd12148">
    <property type="entry name" value="fungal_TF_MHR"/>
    <property type="match status" value="1"/>
</dbReference>
<gene>
    <name evidence="10" type="ORF">FEQUK3_LOCUS5010</name>
</gene>
<dbReference type="GO" id="GO:0000981">
    <property type="term" value="F:DNA-binding transcription factor activity, RNA polymerase II-specific"/>
    <property type="evidence" value="ECO:0007669"/>
    <property type="project" value="InterPro"/>
</dbReference>
<feature type="region of interest" description="Disordered" evidence="8">
    <location>
        <begin position="356"/>
        <end position="378"/>
    </location>
</feature>
<organism evidence="10 11">
    <name type="scientific">Fusarium equiseti</name>
    <name type="common">Fusarium scirpi</name>
    <dbReference type="NCBI Taxonomy" id="61235"/>
    <lineage>
        <taxon>Eukaryota</taxon>
        <taxon>Fungi</taxon>
        <taxon>Dikarya</taxon>
        <taxon>Ascomycota</taxon>
        <taxon>Pezizomycotina</taxon>
        <taxon>Sordariomycetes</taxon>
        <taxon>Hypocreomycetidae</taxon>
        <taxon>Hypocreales</taxon>
        <taxon>Nectriaceae</taxon>
        <taxon>Fusarium</taxon>
        <taxon>Fusarium incarnatum-equiseti species complex</taxon>
    </lineage>
</organism>
<keyword evidence="6" id="KW-0539">Nucleus</keyword>
<evidence type="ECO:0000259" key="9">
    <source>
        <dbReference type="PROSITE" id="PS50157"/>
    </source>
</evidence>
<keyword evidence="2" id="KW-0479">Metal-binding</keyword>
<dbReference type="PROSITE" id="PS00028">
    <property type="entry name" value="ZINC_FINGER_C2H2_1"/>
    <property type="match status" value="2"/>
</dbReference>
<evidence type="ECO:0000256" key="1">
    <source>
        <dbReference type="ARBA" id="ARBA00004123"/>
    </source>
</evidence>
<evidence type="ECO:0000256" key="4">
    <source>
        <dbReference type="ARBA" id="ARBA00022771"/>
    </source>
</evidence>
<feature type="region of interest" description="Disordered" evidence="8">
    <location>
        <begin position="59"/>
        <end position="170"/>
    </location>
</feature>
<dbReference type="AlphaFoldDB" id="A0A8J2IQW1"/>
<evidence type="ECO:0000256" key="6">
    <source>
        <dbReference type="ARBA" id="ARBA00023242"/>
    </source>
</evidence>
<dbReference type="InterPro" id="IPR013087">
    <property type="entry name" value="Znf_C2H2_type"/>
</dbReference>
<dbReference type="PANTHER" id="PTHR40626">
    <property type="entry name" value="MIP31509P"/>
    <property type="match status" value="1"/>
</dbReference>
<dbReference type="Proteomes" id="UP000693738">
    <property type="component" value="Unassembled WGS sequence"/>
</dbReference>
<sequence>MSLNPSSAGTCSSVSIGGLCLTKFGLTFNNSPDSLPFLNSCFCYQLWAMASLKNIMNTEDEPVDPRSESRSTDLTSRSSSVQSYVTSLNHQAPSSSHNNPSGPLESSKSPSVLDHSSPTTTELNMNTRRRSNMSIDSNDMSYGSSQHDSSSNTSMRPFTASGSSEPHVRWTPITGKISKAKKGVPVHKCHQCHKTFTRAEHLRRHQLSHSPPDLCCPVPSCNKTFYRKDLLDRHVQKHNQDGPGAKEPRLSPGPEGSKAHRLPQTVTPHKPILRPNEEFADSQPLVHQNVPATWSPMAPTPNSNRSYNPAPEADRPDSYMSPINYDLGPALSVPSGSFATNNPMLPSNATPELQWQDNSATTSEFSTPPENGRRPQFSVMEPWTTPVSAYPTSSNDMLSTMNPATYSVSYPYSNSTPPQVYPSVFPDVEVPLPVYNEGPSFGTVNQIPTSTVRSVSPSLAVAQSETLVAVPPLPTPGGTFNLAGCGSGSSGGEGLLSTEDLMPLSLSPAIKEAIPRYLEVYWDKVHPKNPIVHKHTYQDVPQEETEHVQALQCAMAALATQFIPIADDRMKGAQLHAYAWQQSKVVS</sequence>
<feature type="compositionally biased region" description="Low complexity" evidence="8">
    <location>
        <begin position="72"/>
        <end position="87"/>
    </location>
</feature>
<feature type="domain" description="C2H2-type" evidence="9">
    <location>
        <begin position="214"/>
        <end position="243"/>
    </location>
</feature>
<reference evidence="10" key="1">
    <citation type="submission" date="2021-05" db="EMBL/GenBank/DDBJ databases">
        <authorList>
            <person name="Khan N."/>
        </authorList>
    </citation>
    <scope>NUCLEOTIDE SEQUENCE</scope>
</reference>
<comment type="subcellular location">
    <subcellularLocation>
        <location evidence="1">Nucleus</location>
    </subcellularLocation>
</comment>
<name>A0A8J2IQW1_FUSEQ</name>
<dbReference type="GO" id="GO:0008270">
    <property type="term" value="F:zinc ion binding"/>
    <property type="evidence" value="ECO:0007669"/>
    <property type="project" value="UniProtKB-KW"/>
</dbReference>
<evidence type="ECO:0000313" key="10">
    <source>
        <dbReference type="EMBL" id="CAG7559285.1"/>
    </source>
</evidence>
<feature type="region of interest" description="Disordered" evidence="8">
    <location>
        <begin position="294"/>
        <end position="313"/>
    </location>
</feature>
<dbReference type="SMART" id="SM00355">
    <property type="entry name" value="ZnF_C2H2"/>
    <property type="match status" value="2"/>
</dbReference>
<feature type="compositionally biased region" description="Polar residues" evidence="8">
    <location>
        <begin position="356"/>
        <end position="369"/>
    </location>
</feature>
<keyword evidence="5" id="KW-0862">Zinc</keyword>
<dbReference type="GO" id="GO:0000785">
    <property type="term" value="C:chromatin"/>
    <property type="evidence" value="ECO:0007669"/>
    <property type="project" value="TreeGrafter"/>
</dbReference>
<dbReference type="PROSITE" id="PS50157">
    <property type="entry name" value="ZINC_FINGER_C2H2_2"/>
    <property type="match status" value="2"/>
</dbReference>